<dbReference type="CDD" id="cd22157">
    <property type="entry name" value="F-box_AtFBW1-like"/>
    <property type="match status" value="1"/>
</dbReference>
<dbReference type="SUPFAM" id="SSF81383">
    <property type="entry name" value="F-box domain"/>
    <property type="match status" value="1"/>
</dbReference>
<dbReference type="InterPro" id="IPR036047">
    <property type="entry name" value="F-box-like_dom_sf"/>
</dbReference>
<dbReference type="OrthoDB" id="1071894at2759"/>
<dbReference type="Pfam" id="PF00646">
    <property type="entry name" value="F-box"/>
    <property type="match status" value="1"/>
</dbReference>
<dbReference type="Proteomes" id="UP000245207">
    <property type="component" value="Unassembled WGS sequence"/>
</dbReference>
<reference evidence="2 3" key="1">
    <citation type="journal article" date="2018" name="Mol. Plant">
        <title>The genome of Artemisia annua provides insight into the evolution of Asteraceae family and artemisinin biosynthesis.</title>
        <authorList>
            <person name="Shen Q."/>
            <person name="Zhang L."/>
            <person name="Liao Z."/>
            <person name="Wang S."/>
            <person name="Yan T."/>
            <person name="Shi P."/>
            <person name="Liu M."/>
            <person name="Fu X."/>
            <person name="Pan Q."/>
            <person name="Wang Y."/>
            <person name="Lv Z."/>
            <person name="Lu X."/>
            <person name="Zhang F."/>
            <person name="Jiang W."/>
            <person name="Ma Y."/>
            <person name="Chen M."/>
            <person name="Hao X."/>
            <person name="Li L."/>
            <person name="Tang Y."/>
            <person name="Lv G."/>
            <person name="Zhou Y."/>
            <person name="Sun X."/>
            <person name="Brodelius P.E."/>
            <person name="Rose J.K.C."/>
            <person name="Tang K."/>
        </authorList>
    </citation>
    <scope>NUCLEOTIDE SEQUENCE [LARGE SCALE GENOMIC DNA]</scope>
    <source>
        <strain evidence="3">cv. Huhao1</strain>
        <tissue evidence="2">Leaf</tissue>
    </source>
</reference>
<dbReference type="AlphaFoldDB" id="A0A2U1PEU3"/>
<dbReference type="NCBIfam" id="TIGR01640">
    <property type="entry name" value="F_box_assoc_1"/>
    <property type="match status" value="1"/>
</dbReference>
<evidence type="ECO:0000313" key="3">
    <source>
        <dbReference type="Proteomes" id="UP000245207"/>
    </source>
</evidence>
<dbReference type="Gene3D" id="1.20.1280.50">
    <property type="match status" value="1"/>
</dbReference>
<dbReference type="InterPro" id="IPR001810">
    <property type="entry name" value="F-box_dom"/>
</dbReference>
<dbReference type="SMART" id="SM00256">
    <property type="entry name" value="FBOX"/>
    <property type="match status" value="1"/>
</dbReference>
<protein>
    <submittedName>
        <fullName evidence="2">F-box associated interaction domain-containing protein</fullName>
    </submittedName>
</protein>
<dbReference type="Pfam" id="PF07734">
    <property type="entry name" value="FBA_1"/>
    <property type="match status" value="1"/>
</dbReference>
<keyword evidence="3" id="KW-1185">Reference proteome</keyword>
<name>A0A2U1PEU3_ARTAN</name>
<dbReference type="PANTHER" id="PTHR31672:SF13">
    <property type="entry name" value="F-BOX PROTEIN CPR30-LIKE"/>
    <property type="match status" value="1"/>
</dbReference>
<accession>A0A2U1PEU3</accession>
<comment type="caution">
    <text evidence="2">The sequence shown here is derived from an EMBL/GenBank/DDBJ whole genome shotgun (WGS) entry which is preliminary data.</text>
</comment>
<evidence type="ECO:0000313" key="2">
    <source>
        <dbReference type="EMBL" id="PWA84311.1"/>
    </source>
</evidence>
<dbReference type="EMBL" id="PKPP01001242">
    <property type="protein sequence ID" value="PWA84311.1"/>
    <property type="molecule type" value="Genomic_DNA"/>
</dbReference>
<proteinExistence type="predicted"/>
<dbReference type="STRING" id="35608.A0A2U1PEU3"/>
<dbReference type="InterPro" id="IPR050796">
    <property type="entry name" value="SCF_F-box_component"/>
</dbReference>
<feature type="domain" description="F-box" evidence="1">
    <location>
        <begin position="10"/>
        <end position="50"/>
    </location>
</feature>
<sequence>MTCEKGSITIPQDIIIHILCRLPVKFVGRFRCVSKEWLCLLSEPEFIKTYQKTHNRNHFIFYSGSLYSVPFDNHEAVSTLTKPLSDKNNAYIYGSCNGLVLAYDLHDAQTFVILNQTTREYVQFLNVSLRSNTWRRVSDSPYEHFYGDASSGVFVNGLLHWVARKGSDVVLAAFSLADEKFSEVPSPVFYNDVNTLSDNVHCKLVALGEKLAIFHEVKGVVWLMNEYRVKESWTKIVLCGFNKIPMSKFKTYILI</sequence>
<gene>
    <name evidence="2" type="ORF">CTI12_AA160810</name>
</gene>
<organism evidence="2 3">
    <name type="scientific">Artemisia annua</name>
    <name type="common">Sweet wormwood</name>
    <dbReference type="NCBI Taxonomy" id="35608"/>
    <lineage>
        <taxon>Eukaryota</taxon>
        <taxon>Viridiplantae</taxon>
        <taxon>Streptophyta</taxon>
        <taxon>Embryophyta</taxon>
        <taxon>Tracheophyta</taxon>
        <taxon>Spermatophyta</taxon>
        <taxon>Magnoliopsida</taxon>
        <taxon>eudicotyledons</taxon>
        <taxon>Gunneridae</taxon>
        <taxon>Pentapetalae</taxon>
        <taxon>asterids</taxon>
        <taxon>campanulids</taxon>
        <taxon>Asterales</taxon>
        <taxon>Asteraceae</taxon>
        <taxon>Asteroideae</taxon>
        <taxon>Anthemideae</taxon>
        <taxon>Artemisiinae</taxon>
        <taxon>Artemisia</taxon>
    </lineage>
</organism>
<dbReference type="InterPro" id="IPR006527">
    <property type="entry name" value="F-box-assoc_dom_typ1"/>
</dbReference>
<dbReference type="PANTHER" id="PTHR31672">
    <property type="entry name" value="BNACNNG10540D PROTEIN"/>
    <property type="match status" value="1"/>
</dbReference>
<dbReference type="InterPro" id="IPR017451">
    <property type="entry name" value="F-box-assoc_interact_dom"/>
</dbReference>
<evidence type="ECO:0000259" key="1">
    <source>
        <dbReference type="SMART" id="SM00256"/>
    </source>
</evidence>